<dbReference type="SUPFAM" id="SSF82171">
    <property type="entry name" value="DPP6 N-terminal domain-like"/>
    <property type="match status" value="1"/>
</dbReference>
<keyword evidence="2" id="KW-0472">Membrane</keyword>
<keyword evidence="2" id="KW-0812">Transmembrane</keyword>
<evidence type="ECO:0000313" key="3">
    <source>
        <dbReference type="EMBL" id="EHL07174.1"/>
    </source>
</evidence>
<comment type="caution">
    <text evidence="3">The sequence shown here is derived from an EMBL/GenBank/DDBJ whole genome shotgun (WGS) entry which is preliminary data.</text>
</comment>
<keyword evidence="2" id="KW-1133">Transmembrane helix</keyword>
<feature type="region of interest" description="Disordered" evidence="1">
    <location>
        <begin position="140"/>
        <end position="187"/>
    </location>
</feature>
<feature type="compositionally biased region" description="Polar residues" evidence="1">
    <location>
        <begin position="153"/>
        <end position="162"/>
    </location>
</feature>
<organism evidence="3 4">
    <name type="scientific">Desulfitobacterium hafniense DP7</name>
    <dbReference type="NCBI Taxonomy" id="537010"/>
    <lineage>
        <taxon>Bacteria</taxon>
        <taxon>Bacillati</taxon>
        <taxon>Bacillota</taxon>
        <taxon>Clostridia</taxon>
        <taxon>Eubacteriales</taxon>
        <taxon>Desulfitobacteriaceae</taxon>
        <taxon>Desulfitobacterium</taxon>
    </lineage>
</organism>
<protein>
    <submittedName>
        <fullName evidence="3">Uncharacterized protein</fullName>
    </submittedName>
</protein>
<name>G9XMD9_DESHA</name>
<dbReference type="Proteomes" id="UP000004416">
    <property type="component" value="Unassembled WGS sequence"/>
</dbReference>
<dbReference type="HOGENOM" id="CLU_656771_0_0_9"/>
<sequence>MGKNEGGGFVKRKTRALLRTITSWIMVSLMLQFAFYYFLNYKVEGIMAPVNAQPIVVKSLETEIPGTNLENLQLSYGKDYLAYQENGVLKVYNLQQEKVVFEKSPQGESEYDMGPIYYQWLPDRDTLVYFYARRNPNPTTTVVVPVEEEPTEQGSSGSNNTAEPDAVEDPNQAPPVKKTPKTRTEVRYNNPQITEVYTLELPPSDEEETAPDDRYNRSIDSFPAGGQIKQMVVSTFTNLLYLAIENNGKFQLMEIDIMKNVRTLNQAGEVITQMAASDKFGTLYAKSTSGKSERIIGLQGWNREVVSDDADDVILGNREGMLYLGNIKDDKLVSIRSGEENSEEKSLKFTTVWEGSIPYDDAKDVIIGANGEIIVYNDLTAYIIKDGSDKEVKLDGEENYISSDGVEVIQVTRVGMSTKVKLHPLQ</sequence>
<dbReference type="AlphaFoldDB" id="G9XMD9"/>
<dbReference type="PATRIC" id="fig|537010.4.peg.1993"/>
<dbReference type="RefSeq" id="WP_005811686.1">
    <property type="nucleotide sequence ID" value="NZ_JH414464.1"/>
</dbReference>
<reference evidence="3 4" key="1">
    <citation type="submission" date="2011-08" db="EMBL/GenBank/DDBJ databases">
        <authorList>
            <person name="Weinstock G."/>
            <person name="Sodergren E."/>
            <person name="Clifton S."/>
            <person name="Fulton L."/>
            <person name="Fulton B."/>
            <person name="Courtney L."/>
            <person name="Fronick C."/>
            <person name="Harrison M."/>
            <person name="Strong C."/>
            <person name="Farmer C."/>
            <person name="Delahaunty K."/>
            <person name="Markovic C."/>
            <person name="Hall O."/>
            <person name="Minx P."/>
            <person name="Tomlinson C."/>
            <person name="Mitreva M."/>
            <person name="Hou S."/>
            <person name="Chen J."/>
            <person name="Wollam A."/>
            <person name="Pepin K.H."/>
            <person name="Johnson M."/>
            <person name="Bhonagiri V."/>
            <person name="Zhang X."/>
            <person name="Suruliraj S."/>
            <person name="Warren W."/>
            <person name="Chinwalla A."/>
            <person name="Mardis E.R."/>
            <person name="Wilson R.K."/>
        </authorList>
    </citation>
    <scope>NUCLEOTIDE SEQUENCE [LARGE SCALE GENOMIC DNA]</scope>
    <source>
        <strain evidence="3 4">DP7</strain>
    </source>
</reference>
<proteinExistence type="predicted"/>
<evidence type="ECO:0000313" key="4">
    <source>
        <dbReference type="Proteomes" id="UP000004416"/>
    </source>
</evidence>
<feature type="transmembrane region" description="Helical" evidence="2">
    <location>
        <begin position="21"/>
        <end position="39"/>
    </location>
</feature>
<evidence type="ECO:0000256" key="2">
    <source>
        <dbReference type="SAM" id="Phobius"/>
    </source>
</evidence>
<dbReference type="EMBL" id="AFZX01000048">
    <property type="protein sequence ID" value="EHL07174.1"/>
    <property type="molecule type" value="Genomic_DNA"/>
</dbReference>
<gene>
    <name evidence="3" type="ORF">HMPREF0322_02125</name>
</gene>
<accession>G9XMD9</accession>
<evidence type="ECO:0000256" key="1">
    <source>
        <dbReference type="SAM" id="MobiDB-lite"/>
    </source>
</evidence>